<dbReference type="RefSeq" id="WP_407592640.1">
    <property type="nucleotide sequence ID" value="NZ_JBHDIY010000002.1"/>
</dbReference>
<name>A0ABW8UUI5_9RHOB</name>
<gene>
    <name evidence="4" type="ORF">ACERZ8_13235</name>
</gene>
<evidence type="ECO:0000313" key="4">
    <source>
        <dbReference type="EMBL" id="MFL4470798.1"/>
    </source>
</evidence>
<evidence type="ECO:0000313" key="5">
    <source>
        <dbReference type="Proteomes" id="UP001627408"/>
    </source>
</evidence>
<sequence>MPKITDRDWTKHAGETNPFSGQNDGPYEEMPLGDLVGLSQFGAHLERLPPGSRSSHRHWHETEDELIYLISGELVLIENEETMLKPGDAAGWKAGEPVAHCLENRSSADAVMLVVGTRSVDGVVHYPDHDVIMRHGKNGRTFTRADGSAIDTQI</sequence>
<dbReference type="Gene3D" id="2.60.120.10">
    <property type="entry name" value="Jelly Rolls"/>
    <property type="match status" value="1"/>
</dbReference>
<evidence type="ECO:0000256" key="1">
    <source>
        <dbReference type="ARBA" id="ARBA00022723"/>
    </source>
</evidence>
<dbReference type="CDD" id="cd02224">
    <property type="entry name" value="cupin_SPO2919-like"/>
    <property type="match status" value="1"/>
</dbReference>
<feature type="region of interest" description="Disordered" evidence="2">
    <location>
        <begin position="1"/>
        <end position="25"/>
    </location>
</feature>
<dbReference type="InterPro" id="IPR013096">
    <property type="entry name" value="Cupin_2"/>
</dbReference>
<keyword evidence="1" id="KW-0479">Metal-binding</keyword>
<dbReference type="InterPro" id="IPR014710">
    <property type="entry name" value="RmlC-like_jellyroll"/>
</dbReference>
<keyword evidence="5" id="KW-1185">Reference proteome</keyword>
<dbReference type="PANTHER" id="PTHR35848">
    <property type="entry name" value="OXALATE-BINDING PROTEIN"/>
    <property type="match status" value="1"/>
</dbReference>
<organism evidence="4 5">
    <name type="scientific">Tateyamaria armeniaca</name>
    <dbReference type="NCBI Taxonomy" id="2518930"/>
    <lineage>
        <taxon>Bacteria</taxon>
        <taxon>Pseudomonadati</taxon>
        <taxon>Pseudomonadota</taxon>
        <taxon>Alphaproteobacteria</taxon>
        <taxon>Rhodobacterales</taxon>
        <taxon>Roseobacteraceae</taxon>
        <taxon>Tateyamaria</taxon>
    </lineage>
</organism>
<dbReference type="InterPro" id="IPR011051">
    <property type="entry name" value="RmlC_Cupin_sf"/>
</dbReference>
<evidence type="ECO:0000256" key="2">
    <source>
        <dbReference type="SAM" id="MobiDB-lite"/>
    </source>
</evidence>
<dbReference type="InterPro" id="IPR051610">
    <property type="entry name" value="GPI/OXD"/>
</dbReference>
<comment type="caution">
    <text evidence="4">The sequence shown here is derived from an EMBL/GenBank/DDBJ whole genome shotgun (WGS) entry which is preliminary data.</text>
</comment>
<reference evidence="4 5" key="1">
    <citation type="submission" date="2024-08" db="EMBL/GenBank/DDBJ databases">
        <title>Tateyamaria sp. nov., isolated from marine algae.</title>
        <authorList>
            <person name="Choi B.J."/>
            <person name="Kim J.M."/>
            <person name="Lee J.K."/>
            <person name="Choi D.G."/>
            <person name="Bayburt H."/>
            <person name="Baek J.H."/>
            <person name="Han D.M."/>
            <person name="Jeon C.O."/>
        </authorList>
    </citation>
    <scope>NUCLEOTIDE SEQUENCE [LARGE SCALE GENOMIC DNA]</scope>
    <source>
        <strain evidence="4 5">KMU-156</strain>
    </source>
</reference>
<proteinExistence type="predicted"/>
<feature type="compositionally biased region" description="Basic and acidic residues" evidence="2">
    <location>
        <begin position="1"/>
        <end position="14"/>
    </location>
</feature>
<dbReference type="Pfam" id="PF07883">
    <property type="entry name" value="Cupin_2"/>
    <property type="match status" value="1"/>
</dbReference>
<accession>A0ABW8UUI5</accession>
<dbReference type="SUPFAM" id="SSF51182">
    <property type="entry name" value="RmlC-like cupins"/>
    <property type="match status" value="1"/>
</dbReference>
<dbReference type="PANTHER" id="PTHR35848:SF9">
    <property type="entry name" value="SLL1358 PROTEIN"/>
    <property type="match status" value="1"/>
</dbReference>
<feature type="domain" description="Cupin type-2" evidence="3">
    <location>
        <begin position="45"/>
        <end position="115"/>
    </location>
</feature>
<dbReference type="EMBL" id="JBHDIY010000002">
    <property type="protein sequence ID" value="MFL4470798.1"/>
    <property type="molecule type" value="Genomic_DNA"/>
</dbReference>
<protein>
    <submittedName>
        <fullName evidence="4">Cupin domain-containing protein</fullName>
    </submittedName>
</protein>
<evidence type="ECO:0000259" key="3">
    <source>
        <dbReference type="Pfam" id="PF07883"/>
    </source>
</evidence>
<dbReference type="Proteomes" id="UP001627408">
    <property type="component" value="Unassembled WGS sequence"/>
</dbReference>